<keyword evidence="4" id="KW-1185">Reference proteome</keyword>
<dbReference type="RefSeq" id="WP_149859340.1">
    <property type="nucleotide sequence ID" value="NZ_VUOD01000001.1"/>
</dbReference>
<dbReference type="Proteomes" id="UP000322165">
    <property type="component" value="Unassembled WGS sequence"/>
</dbReference>
<dbReference type="EMBL" id="VUOD01000001">
    <property type="protein sequence ID" value="KAA2286121.1"/>
    <property type="molecule type" value="Genomic_DNA"/>
</dbReference>
<proteinExistence type="predicted"/>
<keyword evidence="1" id="KW-0732">Signal</keyword>
<evidence type="ECO:0000313" key="3">
    <source>
        <dbReference type="EMBL" id="KAA2286121.1"/>
    </source>
</evidence>
<name>A0A5B2ZGD2_9GAMM</name>
<organism evidence="3 4">
    <name type="scientific">Arenimonas fontis</name>
    <dbReference type="NCBI Taxonomy" id="2608255"/>
    <lineage>
        <taxon>Bacteria</taxon>
        <taxon>Pseudomonadati</taxon>
        <taxon>Pseudomonadota</taxon>
        <taxon>Gammaproteobacteria</taxon>
        <taxon>Lysobacterales</taxon>
        <taxon>Lysobacteraceae</taxon>
        <taxon>Arenimonas</taxon>
    </lineage>
</organism>
<evidence type="ECO:0000256" key="1">
    <source>
        <dbReference type="SAM" id="SignalP"/>
    </source>
</evidence>
<dbReference type="Pfam" id="PF13349">
    <property type="entry name" value="DUF4097"/>
    <property type="match status" value="1"/>
</dbReference>
<evidence type="ECO:0000313" key="4">
    <source>
        <dbReference type="Proteomes" id="UP000322165"/>
    </source>
</evidence>
<accession>A0A5B2ZGD2</accession>
<reference evidence="3 4" key="2">
    <citation type="submission" date="2019-09" db="EMBL/GenBank/DDBJ databases">
        <authorList>
            <person name="Mazur A."/>
        </authorList>
    </citation>
    <scope>NUCLEOTIDE SEQUENCE [LARGE SCALE GENOMIC DNA]</scope>
    <source>
        <strain evidence="3 4">3729k</strain>
    </source>
</reference>
<gene>
    <name evidence="3" type="ORF">F0415_01050</name>
</gene>
<feature type="signal peptide" evidence="1">
    <location>
        <begin position="1"/>
        <end position="24"/>
    </location>
</feature>
<reference evidence="3 4" key="1">
    <citation type="submission" date="2019-09" db="EMBL/GenBank/DDBJ databases">
        <title>Arenimonas chukotkensis sp. nov., a bacterium isolated from Chukotka hot spring, Arctic region, Russia.</title>
        <authorList>
            <person name="Zayulina K.S."/>
            <person name="Prokofeva M.I."/>
            <person name="Elcheninov A.G."/>
            <person name="Novikov A."/>
            <person name="Kochetkova T.V."/>
            <person name="Kublanov I.V."/>
        </authorList>
    </citation>
    <scope>NUCLEOTIDE SEQUENCE [LARGE SCALE GENOMIC DNA]</scope>
    <source>
        <strain evidence="3 4">3729k</strain>
    </source>
</reference>
<evidence type="ECO:0000259" key="2">
    <source>
        <dbReference type="Pfam" id="PF13349"/>
    </source>
</evidence>
<comment type="caution">
    <text evidence="3">The sequence shown here is derived from an EMBL/GenBank/DDBJ whole genome shotgun (WGS) entry which is preliminary data.</text>
</comment>
<feature type="domain" description="DUF4097" evidence="2">
    <location>
        <begin position="86"/>
        <end position="259"/>
    </location>
</feature>
<dbReference type="Gene3D" id="2.160.20.120">
    <property type="match status" value="1"/>
</dbReference>
<dbReference type="AlphaFoldDB" id="A0A5B2ZGD2"/>
<dbReference type="InterPro" id="IPR025164">
    <property type="entry name" value="Toastrack_DUF4097"/>
</dbReference>
<sequence length="280" mass="28988">MLRVPPARVFAPVLLSLAALPALADDDRCEHSRPIPLEPDLKGVASIRFEIGASELDLRGSDGQASLSALACVSDPDYFDQLRFTQERRGDTLVITARRDGQSVGLFFRPTYAYLKVTATLPRGLAYEVDVGSGEAAVRDVASLDSQVGSGELEVFGVAGRVATGIGSGDFLAEDIGSLMVRSIGSGDAEVRGVKGDARVGSIGSGDLELHRVGGSVEIGSIGSGDASLRGVRGDVTIGSIGSGDADIVDVTGDVTVRSIGSGDAYVREVRGKVSLPEGR</sequence>
<feature type="chain" id="PRO_5023085773" description="DUF4097 domain-containing protein" evidence="1">
    <location>
        <begin position="25"/>
        <end position="280"/>
    </location>
</feature>
<protein>
    <recommendedName>
        <fullName evidence="2">DUF4097 domain-containing protein</fullName>
    </recommendedName>
</protein>